<keyword evidence="1" id="KW-1133">Transmembrane helix</keyword>
<dbReference type="RefSeq" id="WP_179169961.1">
    <property type="nucleotide sequence ID" value="NZ_CP058529.1"/>
</dbReference>
<feature type="transmembrane region" description="Helical" evidence="1">
    <location>
        <begin position="41"/>
        <end position="58"/>
    </location>
</feature>
<evidence type="ECO:0000256" key="1">
    <source>
        <dbReference type="SAM" id="Phobius"/>
    </source>
</evidence>
<evidence type="ECO:0000259" key="2">
    <source>
        <dbReference type="Pfam" id="PF26409"/>
    </source>
</evidence>
<keyword evidence="1" id="KW-0812">Transmembrane</keyword>
<dbReference type="KEGG" id="halg:HUG10_12875"/>
<accession>A0A7D5GCN6</accession>
<sequence length="60" mass="6242">MASSGDIRVLLVIDLLLSLAFAAVALYALDLANIAAFTPPNLAIATLVLAVLTYVVVLNE</sequence>
<reference evidence="3 4" key="1">
    <citation type="submission" date="2020-07" db="EMBL/GenBank/DDBJ databases">
        <title>Gai3-2, isolated from salt lake.</title>
        <authorList>
            <person name="Cui H."/>
            <person name="Shi X."/>
        </authorList>
    </citation>
    <scope>NUCLEOTIDE SEQUENCE [LARGE SCALE GENOMIC DNA]</scope>
    <source>
        <strain evidence="3 4">Gai3-2</strain>
    </source>
</reference>
<dbReference type="AlphaFoldDB" id="A0A7D5GCN6"/>
<gene>
    <name evidence="3" type="ORF">HUG10_12875</name>
</gene>
<evidence type="ECO:0000313" key="3">
    <source>
        <dbReference type="EMBL" id="QLG28386.1"/>
    </source>
</evidence>
<feature type="transmembrane region" description="Helical" evidence="1">
    <location>
        <begin position="7"/>
        <end position="29"/>
    </location>
</feature>
<evidence type="ECO:0000313" key="4">
    <source>
        <dbReference type="Proteomes" id="UP000509750"/>
    </source>
</evidence>
<dbReference type="EMBL" id="CP058529">
    <property type="protein sequence ID" value="QLG28386.1"/>
    <property type="molecule type" value="Genomic_DNA"/>
</dbReference>
<keyword evidence="1" id="KW-0472">Membrane</keyword>
<organism evidence="3 4">
    <name type="scientific">Halorarum halophilum</name>
    <dbReference type="NCBI Taxonomy" id="2743090"/>
    <lineage>
        <taxon>Archaea</taxon>
        <taxon>Methanobacteriati</taxon>
        <taxon>Methanobacteriota</taxon>
        <taxon>Stenosarchaea group</taxon>
        <taxon>Halobacteria</taxon>
        <taxon>Halobacteriales</taxon>
        <taxon>Haloferacaceae</taxon>
        <taxon>Halorarum</taxon>
    </lineage>
</organism>
<feature type="domain" description="DUF8107" evidence="2">
    <location>
        <begin position="2"/>
        <end position="57"/>
    </location>
</feature>
<dbReference type="Pfam" id="PF26409">
    <property type="entry name" value="DUF8107"/>
    <property type="match status" value="1"/>
</dbReference>
<dbReference type="InterPro" id="IPR058420">
    <property type="entry name" value="DUF8107"/>
</dbReference>
<proteinExistence type="predicted"/>
<dbReference type="Proteomes" id="UP000509750">
    <property type="component" value="Chromosome"/>
</dbReference>
<keyword evidence="4" id="KW-1185">Reference proteome</keyword>
<dbReference type="GeneID" id="56029742"/>
<protein>
    <recommendedName>
        <fullName evidence="2">DUF8107 domain-containing protein</fullName>
    </recommendedName>
</protein>
<name>A0A7D5GCN6_9EURY</name>